<dbReference type="SUPFAM" id="SSF56219">
    <property type="entry name" value="DNase I-like"/>
    <property type="match status" value="1"/>
</dbReference>
<dbReference type="InterPro" id="IPR036691">
    <property type="entry name" value="Endo/exonu/phosph_ase_sf"/>
</dbReference>
<proteinExistence type="predicted"/>
<dbReference type="InterPro" id="IPR005135">
    <property type="entry name" value="Endo/exonuclease/phosphatase"/>
</dbReference>
<dbReference type="Gene3D" id="3.60.10.10">
    <property type="entry name" value="Endonuclease/exonuclease/phosphatase"/>
    <property type="match status" value="1"/>
</dbReference>
<keyword evidence="3" id="KW-1185">Reference proteome</keyword>
<dbReference type="EMBL" id="CAKLDI010000001">
    <property type="protein sequence ID" value="CAH0534200.1"/>
    <property type="molecule type" value="Genomic_DNA"/>
</dbReference>
<evidence type="ECO:0000313" key="2">
    <source>
        <dbReference type="EMBL" id="CAH0534200.1"/>
    </source>
</evidence>
<sequence>MIRLLKTKRFTLLFSVIGLVLSALSIWAYTQFQTPSQTQVWIMTPQYGAKLHPDSCYFELKAKPLDRAGELKVLSWNIYKGQRDSWAKELQRVSVGSDLVLLQEVRLSSAFLDYLQRHRIYAQLVRAFDYAGASAGVMTLSTQSPVSACGLLTTEPLLRLPKSLLVSEYPLTNGQRLLVVNLHSINFSMGMDAFETQLGLAEQALLTHKGPMILAGDFNTWRDARVAALRKVANTLGLIEVDFTPDARMSVFGHHLDHMFYRGLQLIKAEAPTSDASDHNPMVASFHLLTH</sequence>
<evidence type="ECO:0000313" key="3">
    <source>
        <dbReference type="Proteomes" id="UP000838672"/>
    </source>
</evidence>
<dbReference type="NCBIfam" id="NF003842">
    <property type="entry name" value="PRK05421.1-4"/>
    <property type="match status" value="1"/>
</dbReference>
<dbReference type="Pfam" id="PF03372">
    <property type="entry name" value="Exo_endo_phos"/>
    <property type="match status" value="1"/>
</dbReference>
<evidence type="ECO:0000259" key="1">
    <source>
        <dbReference type="Pfam" id="PF03372"/>
    </source>
</evidence>
<reference evidence="2" key="1">
    <citation type="submission" date="2021-11" db="EMBL/GenBank/DDBJ databases">
        <authorList>
            <person name="Rodrigo-Torres L."/>
            <person name="Arahal R. D."/>
            <person name="Lucena T."/>
        </authorList>
    </citation>
    <scope>NUCLEOTIDE SEQUENCE</scope>
    <source>
        <strain evidence="2">CECT 7929</strain>
    </source>
</reference>
<protein>
    <recommendedName>
        <fullName evidence="1">Endonuclease/exonuclease/phosphatase domain-containing protein</fullName>
    </recommendedName>
</protein>
<name>A0ABM8ZV51_9VIBR</name>
<dbReference type="Proteomes" id="UP000838672">
    <property type="component" value="Unassembled WGS sequence"/>
</dbReference>
<dbReference type="NCBIfam" id="NF003841">
    <property type="entry name" value="PRK05421.1-3"/>
    <property type="match status" value="1"/>
</dbReference>
<comment type="caution">
    <text evidence="2">The sequence shown here is derived from an EMBL/GenBank/DDBJ whole genome shotgun (WGS) entry which is preliminary data.</text>
</comment>
<organism evidence="2 3">
    <name type="scientific">Vibrio stylophorae</name>
    <dbReference type="NCBI Taxonomy" id="659351"/>
    <lineage>
        <taxon>Bacteria</taxon>
        <taxon>Pseudomonadati</taxon>
        <taxon>Pseudomonadota</taxon>
        <taxon>Gammaproteobacteria</taxon>
        <taxon>Vibrionales</taxon>
        <taxon>Vibrionaceae</taxon>
        <taxon>Vibrio</taxon>
    </lineage>
</organism>
<gene>
    <name evidence="2" type="ORF">VST7929_02108</name>
</gene>
<dbReference type="NCBIfam" id="NF003840">
    <property type="entry name" value="PRK05421.1-2"/>
    <property type="match status" value="1"/>
</dbReference>
<feature type="domain" description="Endonuclease/exonuclease/phosphatase" evidence="1">
    <location>
        <begin position="74"/>
        <end position="279"/>
    </location>
</feature>
<accession>A0ABM8ZV51</accession>